<gene>
    <name evidence="3" type="ORF">COB67_00755</name>
</gene>
<dbReference type="EMBL" id="NVSR01000002">
    <property type="protein sequence ID" value="PCI30714.1"/>
    <property type="molecule type" value="Genomic_DNA"/>
</dbReference>
<keyword evidence="1" id="KW-0812">Transmembrane</keyword>
<evidence type="ECO:0000256" key="1">
    <source>
        <dbReference type="SAM" id="Phobius"/>
    </source>
</evidence>
<evidence type="ECO:0000259" key="2">
    <source>
        <dbReference type="Pfam" id="PF13386"/>
    </source>
</evidence>
<feature type="transmembrane region" description="Helical" evidence="1">
    <location>
        <begin position="107"/>
        <end position="126"/>
    </location>
</feature>
<dbReference type="AlphaFoldDB" id="A0A2A4TBF9"/>
<comment type="caution">
    <text evidence="3">The sequence shown here is derived from an EMBL/GenBank/DDBJ whole genome shotgun (WGS) entry which is preliminary data.</text>
</comment>
<dbReference type="PANTHER" id="PTHR42208:SF1">
    <property type="entry name" value="HEAVY METAL TRANSPORTER"/>
    <property type="match status" value="1"/>
</dbReference>
<reference evidence="4" key="1">
    <citation type="submission" date="2017-08" db="EMBL/GenBank/DDBJ databases">
        <title>A dynamic microbial community with high functional redundancy inhabits the cold, oxic subseafloor aquifer.</title>
        <authorList>
            <person name="Tully B.J."/>
            <person name="Wheat C.G."/>
            <person name="Glazer B.T."/>
            <person name="Huber J.A."/>
        </authorList>
    </citation>
    <scope>NUCLEOTIDE SEQUENCE [LARGE SCALE GENOMIC DNA]</scope>
</reference>
<feature type="transmembrane region" description="Helical" evidence="1">
    <location>
        <begin position="174"/>
        <end position="192"/>
    </location>
</feature>
<organism evidence="3 4">
    <name type="scientific">SAR324 cluster bacterium</name>
    <dbReference type="NCBI Taxonomy" id="2024889"/>
    <lineage>
        <taxon>Bacteria</taxon>
        <taxon>Deltaproteobacteria</taxon>
        <taxon>SAR324 cluster</taxon>
    </lineage>
</organism>
<accession>A0A2A4TBF9</accession>
<name>A0A2A4TBF9_9DELT</name>
<dbReference type="Proteomes" id="UP000218113">
    <property type="component" value="Unassembled WGS sequence"/>
</dbReference>
<proteinExistence type="predicted"/>
<dbReference type="PANTHER" id="PTHR42208">
    <property type="entry name" value="HEAVY METAL TRANSPORTER-RELATED"/>
    <property type="match status" value="1"/>
</dbReference>
<protein>
    <recommendedName>
        <fullName evidence="2">Urease accessory protein UreH-like transmembrane domain-containing protein</fullName>
    </recommendedName>
</protein>
<dbReference type="InterPro" id="IPR039447">
    <property type="entry name" value="UreH-like_TM_dom"/>
</dbReference>
<dbReference type="Pfam" id="PF13386">
    <property type="entry name" value="DsbD_2"/>
    <property type="match status" value="1"/>
</dbReference>
<feature type="domain" description="Urease accessory protein UreH-like transmembrane" evidence="2">
    <location>
        <begin position="1"/>
        <end position="187"/>
    </location>
</feature>
<evidence type="ECO:0000313" key="3">
    <source>
        <dbReference type="EMBL" id="PCI30714.1"/>
    </source>
</evidence>
<evidence type="ECO:0000313" key="4">
    <source>
        <dbReference type="Proteomes" id="UP000218113"/>
    </source>
</evidence>
<feature type="transmembrane region" description="Helical" evidence="1">
    <location>
        <begin position="141"/>
        <end position="162"/>
    </location>
</feature>
<feature type="transmembrane region" description="Helical" evidence="1">
    <location>
        <begin position="30"/>
        <end position="47"/>
    </location>
</feature>
<sequence>MCGPFVAGYATTGNSHSHASLHFGYNSGRLIAYTTLGALFGFLGKIVDLSGELASIHAGAAFLGGGIMILYGLNNLGALKWLPWQFKGFKLKFHHSIVRNALTKPSIFSTFLLGLSTALLPCHLLLPMEAMAAGSGSPLKGAAILFTFGLGTLPAMTIYGIIAGTLKRELQKRLSLMTSLFMIGSGIVMIFYRW</sequence>
<feature type="transmembrane region" description="Helical" evidence="1">
    <location>
        <begin position="53"/>
        <end position="73"/>
    </location>
</feature>
<keyword evidence="1" id="KW-0472">Membrane</keyword>
<keyword evidence="1" id="KW-1133">Transmembrane helix</keyword>